<reference evidence="4" key="1">
    <citation type="submission" date="2023-07" db="EMBL/GenBank/DDBJ databases">
        <title>Functional and genomic diversity of the sorghum phyllosphere microbiome.</title>
        <authorList>
            <person name="Shade A."/>
        </authorList>
    </citation>
    <scope>NUCLEOTIDE SEQUENCE</scope>
    <source>
        <strain evidence="4">SORGH_AS_1067</strain>
    </source>
</reference>
<evidence type="ECO:0000259" key="3">
    <source>
        <dbReference type="Pfam" id="PF07478"/>
    </source>
</evidence>
<dbReference type="Gene3D" id="3.30.470.20">
    <property type="entry name" value="ATP-grasp fold, B domain"/>
    <property type="match status" value="1"/>
</dbReference>
<dbReference type="Pfam" id="PF07478">
    <property type="entry name" value="Dala_Dala_lig_C"/>
    <property type="match status" value="1"/>
</dbReference>
<protein>
    <submittedName>
        <fullName evidence="4">Peptidoglycan/LPS O-acetylase OafA/YrhL</fullName>
    </submittedName>
</protein>
<keyword evidence="2" id="KW-1133">Transmembrane helix</keyword>
<comment type="caution">
    <text evidence="4">The sequence shown here is derived from an EMBL/GenBank/DDBJ whole genome shotgun (WGS) entry which is preliminary data.</text>
</comment>
<accession>A0AAJ1TWD4</accession>
<name>A0AAJ1TWD4_9ACTN</name>
<evidence type="ECO:0000313" key="4">
    <source>
        <dbReference type="EMBL" id="MDQ1103516.1"/>
    </source>
</evidence>
<dbReference type="GO" id="GO:0008716">
    <property type="term" value="F:D-alanine-D-alanine ligase activity"/>
    <property type="evidence" value="ECO:0007669"/>
    <property type="project" value="InterPro"/>
</dbReference>
<proteinExistence type="predicted"/>
<dbReference type="RefSeq" id="WP_307198931.1">
    <property type="nucleotide sequence ID" value="NZ_JAUTAN010000001.1"/>
</dbReference>
<dbReference type="InterPro" id="IPR011095">
    <property type="entry name" value="Dala_Dala_lig_C"/>
</dbReference>
<evidence type="ECO:0000256" key="1">
    <source>
        <dbReference type="SAM" id="MobiDB-lite"/>
    </source>
</evidence>
<dbReference type="EMBL" id="JAUTAN010000001">
    <property type="protein sequence ID" value="MDQ1103516.1"/>
    <property type="molecule type" value="Genomic_DNA"/>
</dbReference>
<gene>
    <name evidence="4" type="ORF">QE405_000800</name>
</gene>
<dbReference type="SUPFAM" id="SSF56059">
    <property type="entry name" value="Glutathione synthetase ATP-binding domain-like"/>
    <property type="match status" value="1"/>
</dbReference>
<feature type="transmembrane region" description="Helical" evidence="2">
    <location>
        <begin position="68"/>
        <end position="89"/>
    </location>
</feature>
<feature type="region of interest" description="Disordered" evidence="1">
    <location>
        <begin position="112"/>
        <end position="145"/>
    </location>
</feature>
<keyword evidence="2" id="KW-0472">Membrane</keyword>
<dbReference type="AlphaFoldDB" id="A0AAJ1TWD4"/>
<dbReference type="Proteomes" id="UP001239215">
    <property type="component" value="Unassembled WGS sequence"/>
</dbReference>
<feature type="domain" description="D-alanine--D-alanine ligase C-terminal" evidence="3">
    <location>
        <begin position="16"/>
        <end position="58"/>
    </location>
</feature>
<evidence type="ECO:0000256" key="2">
    <source>
        <dbReference type="SAM" id="Phobius"/>
    </source>
</evidence>
<evidence type="ECO:0000313" key="5">
    <source>
        <dbReference type="Proteomes" id="UP001239215"/>
    </source>
</evidence>
<keyword evidence="2" id="KW-0812">Transmembrane</keyword>
<sequence length="145" mass="14856">MIILLSDPRVAAVARGCRSAARVDLVLTADGPVLHEVDTVPGPTATSQVPAALAGPGILAVVPLRGHALTYLAGGPAIAALSAVLLLAWRAGTPPAPRALPPLVWLGTVSHGSSLRNDPLTRGRRPAWWRARERSAAPTPVGGPT</sequence>
<organism evidence="4 5">
    <name type="scientific">Nocardioides zeae</name>
    <dbReference type="NCBI Taxonomy" id="1457234"/>
    <lineage>
        <taxon>Bacteria</taxon>
        <taxon>Bacillati</taxon>
        <taxon>Actinomycetota</taxon>
        <taxon>Actinomycetes</taxon>
        <taxon>Propionibacteriales</taxon>
        <taxon>Nocardioidaceae</taxon>
        <taxon>Nocardioides</taxon>
    </lineage>
</organism>